<dbReference type="EMBL" id="DWWS01000068">
    <property type="protein sequence ID" value="HJC25571.1"/>
    <property type="molecule type" value="Genomic_DNA"/>
</dbReference>
<feature type="transmembrane region" description="Helical" evidence="1">
    <location>
        <begin position="114"/>
        <end position="139"/>
    </location>
</feature>
<dbReference type="SUPFAM" id="SSF55008">
    <property type="entry name" value="HMA, heavy metal-associated domain"/>
    <property type="match status" value="1"/>
</dbReference>
<dbReference type="InterPro" id="IPR006121">
    <property type="entry name" value="HMA_dom"/>
</dbReference>
<protein>
    <submittedName>
        <fullName evidence="3">Sulfite exporter TauE/SafE family protein</fullName>
    </submittedName>
</protein>
<dbReference type="AlphaFoldDB" id="A0A9D2NHF9"/>
<reference evidence="3" key="2">
    <citation type="submission" date="2021-04" db="EMBL/GenBank/DDBJ databases">
        <authorList>
            <person name="Gilroy R."/>
        </authorList>
    </citation>
    <scope>NUCLEOTIDE SEQUENCE</scope>
    <source>
        <strain evidence="3">USAMLcec2-132</strain>
    </source>
</reference>
<dbReference type="GO" id="GO:0046872">
    <property type="term" value="F:metal ion binding"/>
    <property type="evidence" value="ECO:0007669"/>
    <property type="project" value="InterPro"/>
</dbReference>
<keyword evidence="1" id="KW-0812">Transmembrane</keyword>
<feature type="transmembrane region" description="Helical" evidence="1">
    <location>
        <begin position="160"/>
        <end position="181"/>
    </location>
</feature>
<dbReference type="InterPro" id="IPR039447">
    <property type="entry name" value="UreH-like_TM_dom"/>
</dbReference>
<reference evidence="3" key="1">
    <citation type="journal article" date="2021" name="PeerJ">
        <title>Extensive microbial diversity within the chicken gut microbiome revealed by metagenomics and culture.</title>
        <authorList>
            <person name="Gilroy R."/>
            <person name="Ravi A."/>
            <person name="Getino M."/>
            <person name="Pursley I."/>
            <person name="Horton D.L."/>
            <person name="Alikhan N.F."/>
            <person name="Baker D."/>
            <person name="Gharbi K."/>
            <person name="Hall N."/>
            <person name="Watson M."/>
            <person name="Adriaenssens E.M."/>
            <person name="Foster-Nyarko E."/>
            <person name="Jarju S."/>
            <person name="Secka A."/>
            <person name="Antonio M."/>
            <person name="Oren A."/>
            <person name="Chaudhuri R.R."/>
            <person name="La Ragione R."/>
            <person name="Hildebrand F."/>
            <person name="Pallen M.J."/>
        </authorList>
    </citation>
    <scope>NUCLEOTIDE SEQUENCE</scope>
    <source>
        <strain evidence="3">USAMLcec2-132</strain>
    </source>
</reference>
<name>A0A9D2NHF9_9FIRM</name>
<feature type="transmembrane region" description="Helical" evidence="1">
    <location>
        <begin position="75"/>
        <end position="94"/>
    </location>
</feature>
<sequence>MKVETVIFPLQGMICRQCEDVICQRLFSTRGVIAVSADYWKGKVQIEYDPEIVNQSILKNVLSDIGYPVSEKARAGYRTDVICGFAILILIFLSDHLPLPDIPAIDNGASYGEIFLSGLVTGTHCIVMCGGIMLTTASAELQKRKRTNGWNAALGWNSGRVFICACSGMIFGAVGTVITYTVKLKSFVYTLAGLLVALTGLQMWGIIPPLRRVSLALPSPCGIKAGHHGKIFRFPVMLGCLTGLMPCGASYSMWLIAMTAGSAIRGGLTMLFWALGTVPSMLLFAAFGTLLPQKAAKWMQKVNVVVITTLGLRMLINGLRLFQ</sequence>
<dbReference type="PROSITE" id="PS50846">
    <property type="entry name" value="HMA_2"/>
    <property type="match status" value="1"/>
</dbReference>
<evidence type="ECO:0000259" key="2">
    <source>
        <dbReference type="PROSITE" id="PS50846"/>
    </source>
</evidence>
<proteinExistence type="predicted"/>
<keyword evidence="1" id="KW-1133">Transmembrane helix</keyword>
<dbReference type="Gene3D" id="3.30.70.100">
    <property type="match status" value="1"/>
</dbReference>
<feature type="transmembrane region" description="Helical" evidence="1">
    <location>
        <begin position="234"/>
        <end position="258"/>
    </location>
</feature>
<organism evidence="3 4">
    <name type="scientific">Candidatus Eisenbergiella merdavium</name>
    <dbReference type="NCBI Taxonomy" id="2838551"/>
    <lineage>
        <taxon>Bacteria</taxon>
        <taxon>Bacillati</taxon>
        <taxon>Bacillota</taxon>
        <taxon>Clostridia</taxon>
        <taxon>Lachnospirales</taxon>
        <taxon>Lachnospiraceae</taxon>
        <taxon>Eisenbergiella</taxon>
    </lineage>
</organism>
<dbReference type="Pfam" id="PF13386">
    <property type="entry name" value="DsbD_2"/>
    <property type="match status" value="1"/>
</dbReference>
<evidence type="ECO:0000256" key="1">
    <source>
        <dbReference type="SAM" id="Phobius"/>
    </source>
</evidence>
<accession>A0A9D2NHF9</accession>
<dbReference type="Proteomes" id="UP000823891">
    <property type="component" value="Unassembled WGS sequence"/>
</dbReference>
<gene>
    <name evidence="3" type="ORF">H9761_18070</name>
</gene>
<evidence type="ECO:0000313" key="4">
    <source>
        <dbReference type="Proteomes" id="UP000823891"/>
    </source>
</evidence>
<feature type="transmembrane region" description="Helical" evidence="1">
    <location>
        <begin position="187"/>
        <end position="207"/>
    </location>
</feature>
<dbReference type="CDD" id="cd00371">
    <property type="entry name" value="HMA"/>
    <property type="match status" value="1"/>
</dbReference>
<feature type="domain" description="HMA" evidence="2">
    <location>
        <begin position="4"/>
        <end position="70"/>
    </location>
</feature>
<dbReference type="PANTHER" id="PTHR42208:SF1">
    <property type="entry name" value="HEAVY METAL TRANSPORTER"/>
    <property type="match status" value="1"/>
</dbReference>
<dbReference type="PANTHER" id="PTHR42208">
    <property type="entry name" value="HEAVY METAL TRANSPORTER-RELATED"/>
    <property type="match status" value="1"/>
</dbReference>
<dbReference type="InterPro" id="IPR036163">
    <property type="entry name" value="HMA_dom_sf"/>
</dbReference>
<dbReference type="Pfam" id="PF00403">
    <property type="entry name" value="HMA"/>
    <property type="match status" value="1"/>
</dbReference>
<keyword evidence="1" id="KW-0472">Membrane</keyword>
<comment type="caution">
    <text evidence="3">The sequence shown here is derived from an EMBL/GenBank/DDBJ whole genome shotgun (WGS) entry which is preliminary data.</text>
</comment>
<evidence type="ECO:0000313" key="3">
    <source>
        <dbReference type="EMBL" id="HJC25571.1"/>
    </source>
</evidence>
<feature type="transmembrane region" description="Helical" evidence="1">
    <location>
        <begin position="270"/>
        <end position="290"/>
    </location>
</feature>